<evidence type="ECO:0000313" key="3">
    <source>
        <dbReference type="EMBL" id="KRL02598.1"/>
    </source>
</evidence>
<name>A0A0R1M3J6_9LACO</name>
<reference evidence="3 4" key="1">
    <citation type="journal article" date="2015" name="Genome Announc.">
        <title>Expanding the biotechnology potential of lactobacilli through comparative genomics of 213 strains and associated genera.</title>
        <authorList>
            <person name="Sun Z."/>
            <person name="Harris H.M."/>
            <person name="McCann A."/>
            <person name="Guo C."/>
            <person name="Argimon S."/>
            <person name="Zhang W."/>
            <person name="Yang X."/>
            <person name="Jeffery I.B."/>
            <person name="Cooney J.C."/>
            <person name="Kagawa T.F."/>
            <person name="Liu W."/>
            <person name="Song Y."/>
            <person name="Salvetti E."/>
            <person name="Wrobel A."/>
            <person name="Rasinkangas P."/>
            <person name="Parkhill J."/>
            <person name="Rea M.C."/>
            <person name="O'Sullivan O."/>
            <person name="Ritari J."/>
            <person name="Douillard F.P."/>
            <person name="Paul Ross R."/>
            <person name="Yang R."/>
            <person name="Briner A.E."/>
            <person name="Felis G.E."/>
            <person name="de Vos W.M."/>
            <person name="Barrangou R."/>
            <person name="Klaenhammer T.R."/>
            <person name="Caufield P.W."/>
            <person name="Cui Y."/>
            <person name="Zhang H."/>
            <person name="O'Toole P.W."/>
        </authorList>
    </citation>
    <scope>NUCLEOTIDE SEQUENCE [LARGE SCALE GENOMIC DNA]</scope>
    <source>
        <strain evidence="3 4">DSM 19910</strain>
    </source>
</reference>
<evidence type="ECO:0000313" key="4">
    <source>
        <dbReference type="Proteomes" id="UP000051621"/>
    </source>
</evidence>
<dbReference type="CDD" id="cd00761">
    <property type="entry name" value="Glyco_tranf_GTA_type"/>
    <property type="match status" value="1"/>
</dbReference>
<sequence length="302" mass="36249">MSIEVSFVIPTYHRLKYLEKAIESILLQSFSNVEVIIVDDEPSSKIELKLVEKYGDKIRYYKNKENLGPGFCRRFGLSVSRGSFIVFMDDDDYYIRDDFLKKAVRRLKVNQTLAFISFSVNDFFEKEQKILKPKRLEYDGNISRKKFIKSFGFKYNKPTSTFTTVFRRSSLIKSGILDVYMLNDTVIYLRSLLEGDAFIDQTIMGNYRHHDNNITKTISIEFIIENIKEKKYISDLLPYNYMYRNYWLYRQSWYSIAYYICNHKKNMDIYVLKSWIREQQTICRFLISSRLYFELFKLYLKG</sequence>
<dbReference type="InterPro" id="IPR050834">
    <property type="entry name" value="Glycosyltransf_2"/>
</dbReference>
<dbReference type="RefSeq" id="WP_057742784.1">
    <property type="nucleotide sequence ID" value="NZ_AZEF01000011.1"/>
</dbReference>
<dbReference type="SUPFAM" id="SSF53448">
    <property type="entry name" value="Nucleotide-diphospho-sugar transferases"/>
    <property type="match status" value="1"/>
</dbReference>
<dbReference type="Proteomes" id="UP000051621">
    <property type="component" value="Unassembled WGS sequence"/>
</dbReference>
<gene>
    <name evidence="3" type="ORF">FC81_GL000635</name>
</gene>
<dbReference type="EMBL" id="AZEF01000011">
    <property type="protein sequence ID" value="KRL02598.1"/>
    <property type="molecule type" value="Genomic_DNA"/>
</dbReference>
<dbReference type="PATRIC" id="fig|1423731.3.peg.649"/>
<comment type="caution">
    <text evidence="3">The sequence shown here is derived from an EMBL/GenBank/DDBJ whole genome shotgun (WGS) entry which is preliminary data.</text>
</comment>
<organism evidence="3 4">
    <name type="scientific">Liquorilactobacillus capillatus DSM 19910</name>
    <dbReference type="NCBI Taxonomy" id="1423731"/>
    <lineage>
        <taxon>Bacteria</taxon>
        <taxon>Bacillati</taxon>
        <taxon>Bacillota</taxon>
        <taxon>Bacilli</taxon>
        <taxon>Lactobacillales</taxon>
        <taxon>Lactobacillaceae</taxon>
        <taxon>Liquorilactobacillus</taxon>
    </lineage>
</organism>
<keyword evidence="4" id="KW-1185">Reference proteome</keyword>
<evidence type="ECO:0000256" key="1">
    <source>
        <dbReference type="ARBA" id="ARBA00006739"/>
    </source>
</evidence>
<dbReference type="STRING" id="1423731.FC81_GL000635"/>
<dbReference type="Pfam" id="PF00535">
    <property type="entry name" value="Glycos_transf_2"/>
    <property type="match status" value="1"/>
</dbReference>
<proteinExistence type="inferred from homology"/>
<accession>A0A0R1M3J6</accession>
<comment type="similarity">
    <text evidence="1">Belongs to the glycosyltransferase 2 family.</text>
</comment>
<dbReference type="OrthoDB" id="396512at2"/>
<dbReference type="InterPro" id="IPR029044">
    <property type="entry name" value="Nucleotide-diphossugar_trans"/>
</dbReference>
<dbReference type="PANTHER" id="PTHR43685:SF11">
    <property type="entry name" value="GLYCOSYLTRANSFERASE TAGX-RELATED"/>
    <property type="match status" value="1"/>
</dbReference>
<dbReference type="PANTHER" id="PTHR43685">
    <property type="entry name" value="GLYCOSYLTRANSFERASE"/>
    <property type="match status" value="1"/>
</dbReference>
<evidence type="ECO:0000259" key="2">
    <source>
        <dbReference type="Pfam" id="PF00535"/>
    </source>
</evidence>
<feature type="domain" description="Glycosyltransferase 2-like" evidence="2">
    <location>
        <begin position="6"/>
        <end position="169"/>
    </location>
</feature>
<protein>
    <submittedName>
        <fullName evidence="3">Epsk</fullName>
    </submittedName>
</protein>
<dbReference type="AlphaFoldDB" id="A0A0R1M3J6"/>
<dbReference type="InterPro" id="IPR001173">
    <property type="entry name" value="Glyco_trans_2-like"/>
</dbReference>
<dbReference type="Gene3D" id="3.90.550.10">
    <property type="entry name" value="Spore Coat Polysaccharide Biosynthesis Protein SpsA, Chain A"/>
    <property type="match status" value="1"/>
</dbReference>